<dbReference type="PANTHER" id="PTHR10412:SF11">
    <property type="entry name" value="MANNOSYL-OLIGOSACCHARIDE GLUCOSIDASE"/>
    <property type="match status" value="1"/>
</dbReference>
<proteinExistence type="inferred from homology"/>
<accession>A0A7K3M3S2</accession>
<evidence type="ECO:0000259" key="4">
    <source>
        <dbReference type="Pfam" id="PF22422"/>
    </source>
</evidence>
<dbReference type="Proteomes" id="UP000460435">
    <property type="component" value="Unassembled WGS sequence"/>
</dbReference>
<evidence type="ECO:0000256" key="2">
    <source>
        <dbReference type="ARBA" id="ARBA00022801"/>
    </source>
</evidence>
<dbReference type="AlphaFoldDB" id="A0A7K3M3S2"/>
<dbReference type="Gene3D" id="1.50.10.10">
    <property type="match status" value="1"/>
</dbReference>
<gene>
    <name evidence="5" type="ORF">F7O44_11440</name>
</gene>
<dbReference type="InterPro" id="IPR012341">
    <property type="entry name" value="6hp_glycosidase-like_sf"/>
</dbReference>
<comment type="similarity">
    <text evidence="1">Belongs to the glycosyl hydrolase 63 family.</text>
</comment>
<sequence>MAEHARQILEGNWLGHATRPSSLLYPHQWSWDSAFTAIGYAHQDQDRAETELRSLFSGQWKNGLLPHIVFVDGGGPYFPGPEVWATEHSPNAPRRPLTSGIVQPPVHATAVWQVYRLARDRPRARRFLHDMLPKLDAWHAYLHRERTRIGSALVEIWHPWESGMDNSPLWDPVLARIQPRDGTAPEHLRTDLRVANPAERPTAAEYDRYLHLVALFRAHAYDDERIRAATPFAVRDVLFNSALVQADHDLTAIARELGKPSTKYEDWARATTQAVEDELWQDGSYADVDVVTGEVLDASTWSRFSPLFAGIPAGDRAEHVLDQLTDAMVEVEGLGPAVPSLSRKDPSFDPALYWRGPVWMNVNWFIYHGLRRYGRHDAAASLRTTMIELARKAGFSEHYHPSTGHGHGGAEFSWSAALVLDLLGQPAGGSSVVTPIGAPET</sequence>
<feature type="domain" description="Mannosylglycerate hydrolase MGH1-like glycoside hydrolase" evidence="4">
    <location>
        <begin position="25"/>
        <end position="415"/>
    </location>
</feature>
<protein>
    <submittedName>
        <fullName evidence="5">Glycoside hydrolase</fullName>
    </submittedName>
</protein>
<dbReference type="InterPro" id="IPR008928">
    <property type="entry name" value="6-hairpin_glycosidase_sf"/>
</dbReference>
<dbReference type="SUPFAM" id="SSF48208">
    <property type="entry name" value="Six-hairpin glycosidases"/>
    <property type="match status" value="1"/>
</dbReference>
<dbReference type="InterPro" id="IPR054491">
    <property type="entry name" value="MGH1-like_GH"/>
</dbReference>
<dbReference type="GO" id="GO:0004573">
    <property type="term" value="F:Glc3Man9GlcNAc2 oligosaccharide glucosidase activity"/>
    <property type="evidence" value="ECO:0007669"/>
    <property type="project" value="InterPro"/>
</dbReference>
<dbReference type="EMBL" id="WLZY01000003">
    <property type="protein sequence ID" value="NDL57687.1"/>
    <property type="molecule type" value="Genomic_DNA"/>
</dbReference>
<dbReference type="Pfam" id="PF22422">
    <property type="entry name" value="MGH1-like_GH"/>
    <property type="match status" value="1"/>
</dbReference>
<dbReference type="GO" id="GO:0009311">
    <property type="term" value="P:oligosaccharide metabolic process"/>
    <property type="evidence" value="ECO:0007669"/>
    <property type="project" value="InterPro"/>
</dbReference>
<reference evidence="5 6" key="1">
    <citation type="submission" date="2019-11" db="EMBL/GenBank/DDBJ databases">
        <authorList>
            <person name="Li X.-J."/>
            <person name="Feng X.-M."/>
        </authorList>
    </citation>
    <scope>NUCLEOTIDE SEQUENCE [LARGE SCALE GENOMIC DNA]</scope>
    <source>
        <strain evidence="5 6">XMNu-373</strain>
    </source>
</reference>
<dbReference type="InterPro" id="IPR004888">
    <property type="entry name" value="Glycoside_hydrolase_63"/>
</dbReference>
<evidence type="ECO:0000313" key="5">
    <source>
        <dbReference type="EMBL" id="NDL57687.1"/>
    </source>
</evidence>
<keyword evidence="6" id="KW-1185">Reference proteome</keyword>
<evidence type="ECO:0000256" key="1">
    <source>
        <dbReference type="ARBA" id="ARBA00010833"/>
    </source>
</evidence>
<keyword evidence="3" id="KW-0326">Glycosidase</keyword>
<dbReference type="GO" id="GO:0006487">
    <property type="term" value="P:protein N-linked glycosylation"/>
    <property type="evidence" value="ECO:0007669"/>
    <property type="project" value="TreeGrafter"/>
</dbReference>
<keyword evidence="2 5" id="KW-0378">Hydrolase</keyword>
<name>A0A7K3M3S2_9ACTN</name>
<evidence type="ECO:0000313" key="6">
    <source>
        <dbReference type="Proteomes" id="UP000460435"/>
    </source>
</evidence>
<evidence type="ECO:0000256" key="3">
    <source>
        <dbReference type="ARBA" id="ARBA00023295"/>
    </source>
</evidence>
<organism evidence="5 6">
    <name type="scientific">Phytoactinopolyspora mesophila</name>
    <dbReference type="NCBI Taxonomy" id="2650750"/>
    <lineage>
        <taxon>Bacteria</taxon>
        <taxon>Bacillati</taxon>
        <taxon>Actinomycetota</taxon>
        <taxon>Actinomycetes</taxon>
        <taxon>Jiangellales</taxon>
        <taxon>Jiangellaceae</taxon>
        <taxon>Phytoactinopolyspora</taxon>
    </lineage>
</organism>
<dbReference type="PANTHER" id="PTHR10412">
    <property type="entry name" value="MANNOSYL-OLIGOSACCHARIDE GLUCOSIDASE"/>
    <property type="match status" value="1"/>
</dbReference>
<comment type="caution">
    <text evidence="5">The sequence shown here is derived from an EMBL/GenBank/DDBJ whole genome shotgun (WGS) entry which is preliminary data.</text>
</comment>